<keyword evidence="3" id="KW-1185">Reference proteome</keyword>
<dbReference type="RefSeq" id="WP_208004383.1">
    <property type="nucleotide sequence ID" value="NZ_JAGDFX010000003.1"/>
</dbReference>
<dbReference type="EMBL" id="JAGDFX010000003">
    <property type="protein sequence ID" value="MBO1518674.1"/>
    <property type="molecule type" value="Genomic_DNA"/>
</dbReference>
<feature type="transmembrane region" description="Helical" evidence="1">
    <location>
        <begin position="15"/>
        <end position="37"/>
    </location>
</feature>
<protein>
    <submittedName>
        <fullName evidence="2">DUF3149 domain-containing protein</fullName>
    </submittedName>
</protein>
<dbReference type="Proteomes" id="UP000664882">
    <property type="component" value="Unassembled WGS sequence"/>
</dbReference>
<organism evidence="2 3">
    <name type="scientific">Oceanisphaera pacifica</name>
    <dbReference type="NCBI Taxonomy" id="2818389"/>
    <lineage>
        <taxon>Bacteria</taxon>
        <taxon>Pseudomonadati</taxon>
        <taxon>Pseudomonadota</taxon>
        <taxon>Gammaproteobacteria</taxon>
        <taxon>Aeromonadales</taxon>
        <taxon>Aeromonadaceae</taxon>
        <taxon>Oceanisphaera</taxon>
    </lineage>
</organism>
<evidence type="ECO:0000313" key="3">
    <source>
        <dbReference type="Proteomes" id="UP000664882"/>
    </source>
</evidence>
<proteinExistence type="predicted"/>
<gene>
    <name evidence="2" type="ORF">J3U76_03310</name>
</gene>
<dbReference type="Pfam" id="PF11346">
    <property type="entry name" value="DUF3149"/>
    <property type="match status" value="1"/>
</dbReference>
<keyword evidence="1" id="KW-1133">Transmembrane helix</keyword>
<evidence type="ECO:0000256" key="1">
    <source>
        <dbReference type="SAM" id="Phobius"/>
    </source>
</evidence>
<reference evidence="2 3" key="1">
    <citation type="submission" date="2021-03" db="EMBL/GenBank/DDBJ databases">
        <title>Oceanisphaera sp. nov., isolated from the intestine.</title>
        <authorList>
            <person name="Zhao L.-H."/>
            <person name="Shi L.-F."/>
        </authorList>
    </citation>
    <scope>NUCLEOTIDE SEQUENCE [LARGE SCALE GENOMIC DNA]</scope>
    <source>
        <strain evidence="2 3">DM8</strain>
    </source>
</reference>
<name>A0ABS3NDQ6_9GAMM</name>
<comment type="caution">
    <text evidence="2">The sequence shown here is derived from an EMBL/GenBank/DDBJ whole genome shotgun (WGS) entry which is preliminary data.</text>
</comment>
<accession>A0ABS3NDQ6</accession>
<sequence>MAFWLDLMFGSDVGFMSMMVIICTAIIISFLGCFFVYKVRTAKSTDE</sequence>
<dbReference type="InterPro" id="IPR021494">
    <property type="entry name" value="DUF3149"/>
</dbReference>
<keyword evidence="1" id="KW-0812">Transmembrane</keyword>
<evidence type="ECO:0000313" key="2">
    <source>
        <dbReference type="EMBL" id="MBO1518674.1"/>
    </source>
</evidence>
<keyword evidence="1" id="KW-0472">Membrane</keyword>